<dbReference type="EMBL" id="JACHGT010000009">
    <property type="protein sequence ID" value="MBB6036492.1"/>
    <property type="molecule type" value="Genomic_DNA"/>
</dbReference>
<reference evidence="1 2" key="1">
    <citation type="submission" date="2020-08" db="EMBL/GenBank/DDBJ databases">
        <title>Genomic Encyclopedia of Type Strains, Phase IV (KMG-IV): sequencing the most valuable type-strain genomes for metagenomic binning, comparative biology and taxonomic classification.</title>
        <authorList>
            <person name="Goeker M."/>
        </authorList>
    </citation>
    <scope>NUCLEOTIDE SEQUENCE [LARGE SCALE GENOMIC DNA]</scope>
    <source>
        <strain evidence="1 2">YIM 65646</strain>
    </source>
</reference>
<dbReference type="Pfam" id="PF20062">
    <property type="entry name" value="DUF6461"/>
    <property type="match status" value="1"/>
</dbReference>
<organism evidence="1 2">
    <name type="scientific">Phytomonospora endophytica</name>
    <dbReference type="NCBI Taxonomy" id="714109"/>
    <lineage>
        <taxon>Bacteria</taxon>
        <taxon>Bacillati</taxon>
        <taxon>Actinomycetota</taxon>
        <taxon>Actinomycetes</taxon>
        <taxon>Micromonosporales</taxon>
        <taxon>Micromonosporaceae</taxon>
        <taxon>Phytomonospora</taxon>
    </lineage>
</organism>
<gene>
    <name evidence="1" type="ORF">HNR73_004363</name>
</gene>
<dbReference type="Proteomes" id="UP000548476">
    <property type="component" value="Unassembled WGS sequence"/>
</dbReference>
<dbReference type="InterPro" id="IPR045592">
    <property type="entry name" value="DUF6461"/>
</dbReference>
<dbReference type="RefSeq" id="WP_184789335.1">
    <property type="nucleotide sequence ID" value="NZ_BONT01000030.1"/>
</dbReference>
<evidence type="ECO:0000313" key="1">
    <source>
        <dbReference type="EMBL" id="MBB6036492.1"/>
    </source>
</evidence>
<sequence>MSDATSADYGWLEEGDAGLTEAYCLTFLRGLSPEAVLEALGAEPTGTVVGVEPLHDAAFEVWERHHGDRVHVAATAVGDWTVLVEVNGYLGTFEEVMMPLSAGGGRVVSHFRNVNAVDHFNLWDDGEHRLHFEPLFAHHREGPDAEALTGEMAAAGFDLAEDGGYEAHTEAAWALAERLTGVRVTPEMIVSAVFHTGVAPDR</sequence>
<accession>A0A841FSH4</accession>
<dbReference type="AlphaFoldDB" id="A0A841FSH4"/>
<name>A0A841FSH4_9ACTN</name>
<evidence type="ECO:0000313" key="2">
    <source>
        <dbReference type="Proteomes" id="UP000548476"/>
    </source>
</evidence>
<keyword evidence="2" id="KW-1185">Reference proteome</keyword>
<comment type="caution">
    <text evidence="1">The sequence shown here is derived from an EMBL/GenBank/DDBJ whole genome shotgun (WGS) entry which is preliminary data.</text>
</comment>
<proteinExistence type="predicted"/>
<protein>
    <submittedName>
        <fullName evidence="1">Uncharacterized protein</fullName>
    </submittedName>
</protein>